<dbReference type="OrthoDB" id="3203775at2759"/>
<feature type="chain" id="PRO_5024364218" description="DUF6534 domain-containing protein" evidence="2">
    <location>
        <begin position="17"/>
        <end position="318"/>
    </location>
</feature>
<evidence type="ECO:0000256" key="2">
    <source>
        <dbReference type="SAM" id="SignalP"/>
    </source>
</evidence>
<dbReference type="KEGG" id="cput:CONPUDRAFT_140329"/>
<evidence type="ECO:0000313" key="4">
    <source>
        <dbReference type="EMBL" id="EIW74986.1"/>
    </source>
</evidence>
<dbReference type="Pfam" id="PF20152">
    <property type="entry name" value="DUF6534"/>
    <property type="match status" value="1"/>
</dbReference>
<feature type="transmembrane region" description="Helical" evidence="1">
    <location>
        <begin position="258"/>
        <end position="278"/>
    </location>
</feature>
<feature type="signal peptide" evidence="2">
    <location>
        <begin position="1"/>
        <end position="16"/>
    </location>
</feature>
<keyword evidence="1" id="KW-1133">Transmembrane helix</keyword>
<evidence type="ECO:0000259" key="3">
    <source>
        <dbReference type="Pfam" id="PF20152"/>
    </source>
</evidence>
<dbReference type="GeneID" id="19201500"/>
<keyword evidence="5" id="KW-1185">Reference proteome</keyword>
<keyword evidence="1" id="KW-0812">Transmembrane</keyword>
<evidence type="ECO:0000313" key="5">
    <source>
        <dbReference type="Proteomes" id="UP000053558"/>
    </source>
</evidence>
<dbReference type="RefSeq" id="XP_007775034.1">
    <property type="nucleotide sequence ID" value="XM_007776844.1"/>
</dbReference>
<dbReference type="InterPro" id="IPR045339">
    <property type="entry name" value="DUF6534"/>
</dbReference>
<proteinExistence type="predicted"/>
<feature type="domain" description="DUF6534" evidence="3">
    <location>
        <begin position="191"/>
        <end position="278"/>
    </location>
</feature>
<dbReference type="Proteomes" id="UP000053558">
    <property type="component" value="Unassembled WGS sequence"/>
</dbReference>
<reference evidence="5" key="1">
    <citation type="journal article" date="2012" name="Science">
        <title>The Paleozoic origin of enzymatic lignin decomposition reconstructed from 31 fungal genomes.</title>
        <authorList>
            <person name="Floudas D."/>
            <person name="Binder M."/>
            <person name="Riley R."/>
            <person name="Barry K."/>
            <person name="Blanchette R.A."/>
            <person name="Henrissat B."/>
            <person name="Martinez A.T."/>
            <person name="Otillar R."/>
            <person name="Spatafora J.W."/>
            <person name="Yadav J.S."/>
            <person name="Aerts A."/>
            <person name="Benoit I."/>
            <person name="Boyd A."/>
            <person name="Carlson A."/>
            <person name="Copeland A."/>
            <person name="Coutinho P.M."/>
            <person name="de Vries R.P."/>
            <person name="Ferreira P."/>
            <person name="Findley K."/>
            <person name="Foster B."/>
            <person name="Gaskell J."/>
            <person name="Glotzer D."/>
            <person name="Gorecki P."/>
            <person name="Heitman J."/>
            <person name="Hesse C."/>
            <person name="Hori C."/>
            <person name="Igarashi K."/>
            <person name="Jurgens J.A."/>
            <person name="Kallen N."/>
            <person name="Kersten P."/>
            <person name="Kohler A."/>
            <person name="Kuees U."/>
            <person name="Kumar T.K.A."/>
            <person name="Kuo A."/>
            <person name="LaButti K."/>
            <person name="Larrondo L.F."/>
            <person name="Lindquist E."/>
            <person name="Ling A."/>
            <person name="Lombard V."/>
            <person name="Lucas S."/>
            <person name="Lundell T."/>
            <person name="Martin R."/>
            <person name="McLaughlin D.J."/>
            <person name="Morgenstern I."/>
            <person name="Morin E."/>
            <person name="Murat C."/>
            <person name="Nagy L.G."/>
            <person name="Nolan M."/>
            <person name="Ohm R.A."/>
            <person name="Patyshakuliyeva A."/>
            <person name="Rokas A."/>
            <person name="Ruiz-Duenas F.J."/>
            <person name="Sabat G."/>
            <person name="Salamov A."/>
            <person name="Samejima M."/>
            <person name="Schmutz J."/>
            <person name="Slot J.C."/>
            <person name="St John F."/>
            <person name="Stenlid J."/>
            <person name="Sun H."/>
            <person name="Sun S."/>
            <person name="Syed K."/>
            <person name="Tsang A."/>
            <person name="Wiebenga A."/>
            <person name="Young D."/>
            <person name="Pisabarro A."/>
            <person name="Eastwood D.C."/>
            <person name="Martin F."/>
            <person name="Cullen D."/>
            <person name="Grigoriev I.V."/>
            <person name="Hibbett D.S."/>
        </authorList>
    </citation>
    <scope>NUCLEOTIDE SEQUENCE [LARGE SCALE GENOMIC DNA]</scope>
    <source>
        <strain evidence="5">RWD-64-598 SS2</strain>
    </source>
</reference>
<sequence>MEHAPVVGCLLLGVLCESYIFPSTIIAIDTPVPVNTFLFGIVSQRYVVYFASGHARPEERNTIKMMVSLLCLLDTVFTILQAYGAWHLIIANYGNASMGSATIPWPVCLNPIATECTAMATQMFLTSRIWRLHRSHLLVGISIFLASMSFVVGFAGAAELLIFRLHADSYTQRGARGILGSLVISWSALQVATDVFITASLIVILCRARKGLATASARRNYGRIIDTLIHGSIQTGVLAGGWAIGTFVAVIAWPQSDLSGAISICLGRIYTITLLDILMGSTRAGTDTDDTTSSIAGLPQLTSAIGDPTFDDTASQFP</sequence>
<comment type="caution">
    <text evidence="4">The sequence shown here is derived from an EMBL/GenBank/DDBJ whole genome shotgun (WGS) entry which is preliminary data.</text>
</comment>
<keyword evidence="1" id="KW-0472">Membrane</keyword>
<dbReference type="AlphaFoldDB" id="A0A5M3M7U9"/>
<gene>
    <name evidence="4" type="ORF">CONPUDRAFT_140329</name>
</gene>
<feature type="transmembrane region" description="Helical" evidence="1">
    <location>
        <begin position="227"/>
        <end position="252"/>
    </location>
</feature>
<dbReference type="PANTHER" id="PTHR40465:SF1">
    <property type="entry name" value="DUF6534 DOMAIN-CONTAINING PROTEIN"/>
    <property type="match status" value="1"/>
</dbReference>
<protein>
    <recommendedName>
        <fullName evidence="3">DUF6534 domain-containing protein</fullName>
    </recommendedName>
</protein>
<feature type="transmembrane region" description="Helical" evidence="1">
    <location>
        <begin position="67"/>
        <end position="91"/>
    </location>
</feature>
<accession>A0A5M3M7U9</accession>
<organism evidence="4 5">
    <name type="scientific">Coniophora puteana (strain RWD-64-598)</name>
    <name type="common">Brown rot fungus</name>
    <dbReference type="NCBI Taxonomy" id="741705"/>
    <lineage>
        <taxon>Eukaryota</taxon>
        <taxon>Fungi</taxon>
        <taxon>Dikarya</taxon>
        <taxon>Basidiomycota</taxon>
        <taxon>Agaricomycotina</taxon>
        <taxon>Agaricomycetes</taxon>
        <taxon>Agaricomycetidae</taxon>
        <taxon>Boletales</taxon>
        <taxon>Coniophorineae</taxon>
        <taxon>Coniophoraceae</taxon>
        <taxon>Coniophora</taxon>
    </lineage>
</organism>
<dbReference type="PANTHER" id="PTHR40465">
    <property type="entry name" value="CHROMOSOME 1, WHOLE GENOME SHOTGUN SEQUENCE"/>
    <property type="match status" value="1"/>
</dbReference>
<feature type="transmembrane region" description="Helical" evidence="1">
    <location>
        <begin position="137"/>
        <end position="163"/>
    </location>
</feature>
<dbReference type="EMBL" id="JH711590">
    <property type="protein sequence ID" value="EIW74986.1"/>
    <property type="molecule type" value="Genomic_DNA"/>
</dbReference>
<name>A0A5M3M7U9_CONPW</name>
<evidence type="ECO:0000256" key="1">
    <source>
        <dbReference type="SAM" id="Phobius"/>
    </source>
</evidence>
<feature type="transmembrane region" description="Helical" evidence="1">
    <location>
        <begin position="103"/>
        <end position="125"/>
    </location>
</feature>
<keyword evidence="2" id="KW-0732">Signal</keyword>
<feature type="transmembrane region" description="Helical" evidence="1">
    <location>
        <begin position="183"/>
        <end position="206"/>
    </location>
</feature>